<feature type="domain" description="FtsK" evidence="4">
    <location>
        <begin position="282"/>
        <end position="454"/>
    </location>
</feature>
<dbReference type="AlphaFoldDB" id="A0A377JW28"/>
<proteinExistence type="predicted"/>
<keyword evidence="5" id="KW-0132">Cell division</keyword>
<dbReference type="EMBL" id="UGHZ01000003">
    <property type="protein sequence ID" value="STP13678.1"/>
    <property type="molecule type" value="Genomic_DNA"/>
</dbReference>
<evidence type="ECO:0000256" key="3">
    <source>
        <dbReference type="PROSITE-ProRule" id="PRU00289"/>
    </source>
</evidence>
<dbReference type="Pfam" id="PF01580">
    <property type="entry name" value="FtsK_SpoIIIE"/>
    <property type="match status" value="1"/>
</dbReference>
<dbReference type="PANTHER" id="PTHR22683:SF41">
    <property type="entry name" value="DNA TRANSLOCASE FTSK"/>
    <property type="match status" value="1"/>
</dbReference>
<dbReference type="SUPFAM" id="SSF52540">
    <property type="entry name" value="P-loop containing nucleoside triphosphate hydrolases"/>
    <property type="match status" value="1"/>
</dbReference>
<organism evidence="5 6">
    <name type="scientific">Helicobacter cinaedi</name>
    <dbReference type="NCBI Taxonomy" id="213"/>
    <lineage>
        <taxon>Bacteria</taxon>
        <taxon>Pseudomonadati</taxon>
        <taxon>Campylobacterota</taxon>
        <taxon>Epsilonproteobacteria</taxon>
        <taxon>Campylobacterales</taxon>
        <taxon>Helicobacteraceae</taxon>
        <taxon>Helicobacter</taxon>
    </lineage>
</organism>
<sequence>MADFYTNQTEENLIYRVIKEGLGFESENEIPKYLILRLALALALRLKPLPLDSTLWQERQLSGSRGKEYHLEQLSGKDKGENEDMDLLYRALLTEKFHAYLQADLFSDDKAYTALLGKNIQRGLFEIYHSWKNNDCFYQWCKDNLGFDLQKEDFTQSGTDSTNTQDSTLFTEIESYFTKHNIALTHLETLNSYRHRICKVEVKDPLKIQSFETQAKYLDKTTTLSNVKITSCKGLARTYNIEVEKKDSEWSYPGKTEIENALSLLPSQGYKLPIFAGFDIEKKPFYFDLVKEAHLIVAGKTGSGKTILLQSIIHSLLLSNKAEIVVIDPKLGIDYQIFGDKIRLITESEEACEFLDDLIEEMKERNERMVTAKVSDIESLGLTYKIVFVEELNFVIRDNKEIEKKLAKNMFIVRQAGIHIILGMQNPDSKNLSSDLRNSASRIALCVAKAENSRVILGESGAEKLSGKGDMLIKLDGASSPKRVFGVKLYE</sequence>
<evidence type="ECO:0000313" key="5">
    <source>
        <dbReference type="EMBL" id="STP13678.1"/>
    </source>
</evidence>
<protein>
    <submittedName>
        <fullName evidence="5">Cell division protein FtsK</fullName>
    </submittedName>
</protein>
<dbReference type="GO" id="GO:0005524">
    <property type="term" value="F:ATP binding"/>
    <property type="evidence" value="ECO:0007669"/>
    <property type="project" value="UniProtKB-UniRule"/>
</dbReference>
<dbReference type="GO" id="GO:0051301">
    <property type="term" value="P:cell division"/>
    <property type="evidence" value="ECO:0007669"/>
    <property type="project" value="UniProtKB-KW"/>
</dbReference>
<keyword evidence="5" id="KW-0131">Cell cycle</keyword>
<reference evidence="5 6" key="1">
    <citation type="submission" date="2018-06" db="EMBL/GenBank/DDBJ databases">
        <authorList>
            <consortium name="Pathogen Informatics"/>
            <person name="Doyle S."/>
        </authorList>
    </citation>
    <scope>NUCLEOTIDE SEQUENCE [LARGE SCALE GENOMIC DNA]</scope>
    <source>
        <strain evidence="5 6">NCTC12221</strain>
    </source>
</reference>
<dbReference type="InterPro" id="IPR002543">
    <property type="entry name" value="FtsK_dom"/>
</dbReference>
<dbReference type="GO" id="GO:0003677">
    <property type="term" value="F:DNA binding"/>
    <property type="evidence" value="ECO:0007669"/>
    <property type="project" value="InterPro"/>
</dbReference>
<dbReference type="InterPro" id="IPR050206">
    <property type="entry name" value="FtsK/SpoIIIE/SftA"/>
</dbReference>
<evidence type="ECO:0000313" key="6">
    <source>
        <dbReference type="Proteomes" id="UP000255335"/>
    </source>
</evidence>
<dbReference type="InterPro" id="IPR027417">
    <property type="entry name" value="P-loop_NTPase"/>
</dbReference>
<name>A0A377JW28_9HELI</name>
<dbReference type="PROSITE" id="PS50901">
    <property type="entry name" value="FTSK"/>
    <property type="match status" value="1"/>
</dbReference>
<dbReference type="RefSeq" id="WP_115026830.1">
    <property type="nucleotide sequence ID" value="NZ_UGHZ01000003.1"/>
</dbReference>
<evidence type="ECO:0000256" key="1">
    <source>
        <dbReference type="ARBA" id="ARBA00022741"/>
    </source>
</evidence>
<keyword evidence="1 3" id="KW-0547">Nucleotide-binding</keyword>
<feature type="binding site" evidence="3">
    <location>
        <begin position="299"/>
        <end position="306"/>
    </location>
    <ligand>
        <name>ATP</name>
        <dbReference type="ChEBI" id="CHEBI:30616"/>
    </ligand>
</feature>
<dbReference type="PANTHER" id="PTHR22683">
    <property type="entry name" value="SPORULATION PROTEIN RELATED"/>
    <property type="match status" value="1"/>
</dbReference>
<dbReference type="Proteomes" id="UP000255335">
    <property type="component" value="Unassembled WGS sequence"/>
</dbReference>
<dbReference type="CDD" id="cd01127">
    <property type="entry name" value="TrwB_TraG_TraD_VirD4"/>
    <property type="match status" value="1"/>
</dbReference>
<evidence type="ECO:0000256" key="2">
    <source>
        <dbReference type="ARBA" id="ARBA00022840"/>
    </source>
</evidence>
<dbReference type="Gene3D" id="3.40.50.300">
    <property type="entry name" value="P-loop containing nucleotide triphosphate hydrolases"/>
    <property type="match status" value="1"/>
</dbReference>
<evidence type="ECO:0000259" key="4">
    <source>
        <dbReference type="PROSITE" id="PS50901"/>
    </source>
</evidence>
<keyword evidence="2 3" id="KW-0067">ATP-binding</keyword>
<gene>
    <name evidence="5" type="primary">ftsK</name>
    <name evidence="5" type="ORF">NCTC12221_01756</name>
</gene>
<accession>A0A377JW28</accession>